<protein>
    <submittedName>
        <fullName evidence="1">Uncharacterized protein</fullName>
    </submittedName>
</protein>
<dbReference type="OrthoDB" id="10594580at2759"/>
<evidence type="ECO:0000313" key="1">
    <source>
        <dbReference type="EMBL" id="GFT33627.1"/>
    </source>
</evidence>
<keyword evidence="2" id="KW-1185">Reference proteome</keyword>
<reference evidence="1" key="1">
    <citation type="submission" date="2020-08" db="EMBL/GenBank/DDBJ databases">
        <title>Multicomponent nature underlies the extraordinary mechanical properties of spider dragline silk.</title>
        <authorList>
            <person name="Kono N."/>
            <person name="Nakamura H."/>
            <person name="Mori M."/>
            <person name="Yoshida Y."/>
            <person name="Ohtoshi R."/>
            <person name="Malay A.D."/>
            <person name="Moran D.A.P."/>
            <person name="Tomita M."/>
            <person name="Numata K."/>
            <person name="Arakawa K."/>
        </authorList>
    </citation>
    <scope>NUCLEOTIDE SEQUENCE</scope>
</reference>
<organism evidence="1 2">
    <name type="scientific">Nephila pilipes</name>
    <name type="common">Giant wood spider</name>
    <name type="synonym">Nephila maculata</name>
    <dbReference type="NCBI Taxonomy" id="299642"/>
    <lineage>
        <taxon>Eukaryota</taxon>
        <taxon>Metazoa</taxon>
        <taxon>Ecdysozoa</taxon>
        <taxon>Arthropoda</taxon>
        <taxon>Chelicerata</taxon>
        <taxon>Arachnida</taxon>
        <taxon>Araneae</taxon>
        <taxon>Araneomorphae</taxon>
        <taxon>Entelegynae</taxon>
        <taxon>Araneoidea</taxon>
        <taxon>Nephilidae</taxon>
        <taxon>Nephila</taxon>
    </lineage>
</organism>
<dbReference type="Proteomes" id="UP000887013">
    <property type="component" value="Unassembled WGS sequence"/>
</dbReference>
<sequence length="110" mass="12091">MSQATVTLVPGEVMAQVIGVAGHLRHIGLPLSLLLHPRGPPLGSELFLADRVFVQVDHVTREKRGHTGRWGCGSGLFDESVSRINRVSLKHSNASDKGFSFFFHRRCMAT</sequence>
<accession>A0A8X6NTP6</accession>
<comment type="caution">
    <text evidence="1">The sequence shown here is derived from an EMBL/GenBank/DDBJ whole genome shotgun (WGS) entry which is preliminary data.</text>
</comment>
<dbReference type="EMBL" id="BMAW01108376">
    <property type="protein sequence ID" value="GFT33627.1"/>
    <property type="molecule type" value="Genomic_DNA"/>
</dbReference>
<proteinExistence type="predicted"/>
<gene>
    <name evidence="1" type="ORF">NPIL_36811</name>
</gene>
<evidence type="ECO:0000313" key="2">
    <source>
        <dbReference type="Proteomes" id="UP000887013"/>
    </source>
</evidence>
<dbReference type="AlphaFoldDB" id="A0A8X6NTP6"/>
<name>A0A8X6NTP6_NEPPI</name>